<dbReference type="InterPro" id="IPR036291">
    <property type="entry name" value="NAD(P)-bd_dom_sf"/>
</dbReference>
<dbReference type="OrthoDB" id="4288312at2"/>
<reference evidence="3 4" key="1">
    <citation type="submission" date="2017-06" db="EMBL/GenBank/DDBJ databases">
        <authorList>
            <person name="Kim H.J."/>
            <person name="Triplett B.A."/>
        </authorList>
    </citation>
    <scope>NUCLEOTIDE SEQUENCE [LARGE SCALE GENOMIC DNA]</scope>
    <source>
        <strain evidence="3 4">DSM 44272</strain>
    </source>
</reference>
<keyword evidence="4" id="KW-1185">Reference proteome</keyword>
<dbReference type="Proteomes" id="UP000198403">
    <property type="component" value="Unassembled WGS sequence"/>
</dbReference>
<dbReference type="CDD" id="cd05233">
    <property type="entry name" value="SDR_c"/>
    <property type="match status" value="1"/>
</dbReference>
<gene>
    <name evidence="3" type="ORF">SAMN06272737_12732</name>
</gene>
<dbReference type="InterPro" id="IPR002347">
    <property type="entry name" value="SDR_fam"/>
</dbReference>
<evidence type="ECO:0000256" key="1">
    <source>
        <dbReference type="ARBA" id="ARBA00006484"/>
    </source>
</evidence>
<dbReference type="GO" id="GO:0016491">
    <property type="term" value="F:oxidoreductase activity"/>
    <property type="evidence" value="ECO:0007669"/>
    <property type="project" value="UniProtKB-KW"/>
</dbReference>
<accession>A0A238ZC88</accession>
<dbReference type="FunFam" id="3.40.50.720:FF:000084">
    <property type="entry name" value="Short-chain dehydrogenase reductase"/>
    <property type="match status" value="1"/>
</dbReference>
<evidence type="ECO:0000313" key="3">
    <source>
        <dbReference type="EMBL" id="SNR80957.1"/>
    </source>
</evidence>
<organism evidence="3 4">
    <name type="scientific">Blastococcus mobilis</name>
    <dbReference type="NCBI Taxonomy" id="1938746"/>
    <lineage>
        <taxon>Bacteria</taxon>
        <taxon>Bacillati</taxon>
        <taxon>Actinomycetota</taxon>
        <taxon>Actinomycetes</taxon>
        <taxon>Geodermatophilales</taxon>
        <taxon>Geodermatophilaceae</taxon>
        <taxon>Blastococcus</taxon>
    </lineage>
</organism>
<sequence length="272" mass="28705">MIDFTTTTPGRRLSTLSRSVAGRRVIVTGAASGMGRATARVFADEGARVVVADLGTDRVEAVVAEIREAHGDRAALGVVCDVARPDDLARLVQETVAWAGGIDVVINNAGISVRNDCVQEEAEFEELWSRSLDVNVTAQVRLVRYALPHLLASDSARVVNIASTEAVMAMSGLVGYAASKAAVAGLTRSLAVELGPQGVTVNCILPGPIETAMTERFPVDKKKAYARRRVPLGRYGFAEEVAQMTLSLCLPASGYVTGASIPVDGGLTIKHM</sequence>
<proteinExistence type="inferred from homology"/>
<name>A0A238ZC88_9ACTN</name>
<dbReference type="NCBIfam" id="NF005559">
    <property type="entry name" value="PRK07231.1"/>
    <property type="match status" value="1"/>
</dbReference>
<dbReference type="PRINTS" id="PR00081">
    <property type="entry name" value="GDHRDH"/>
</dbReference>
<dbReference type="SUPFAM" id="SSF51735">
    <property type="entry name" value="NAD(P)-binding Rossmann-fold domains"/>
    <property type="match status" value="1"/>
</dbReference>
<evidence type="ECO:0000256" key="2">
    <source>
        <dbReference type="ARBA" id="ARBA00023002"/>
    </source>
</evidence>
<dbReference type="AlphaFoldDB" id="A0A238ZC88"/>
<dbReference type="InterPro" id="IPR020904">
    <property type="entry name" value="Sc_DH/Rdtase_CS"/>
</dbReference>
<keyword evidence="2" id="KW-0560">Oxidoreductase</keyword>
<dbReference type="Gene3D" id="3.40.50.720">
    <property type="entry name" value="NAD(P)-binding Rossmann-like Domain"/>
    <property type="match status" value="1"/>
</dbReference>
<dbReference type="EMBL" id="FZNO01000027">
    <property type="protein sequence ID" value="SNR80957.1"/>
    <property type="molecule type" value="Genomic_DNA"/>
</dbReference>
<dbReference type="Pfam" id="PF13561">
    <property type="entry name" value="adh_short_C2"/>
    <property type="match status" value="1"/>
</dbReference>
<dbReference type="PROSITE" id="PS00061">
    <property type="entry name" value="ADH_SHORT"/>
    <property type="match status" value="1"/>
</dbReference>
<dbReference type="PANTHER" id="PTHR24321:SF8">
    <property type="entry name" value="ESTRADIOL 17-BETA-DEHYDROGENASE 8-RELATED"/>
    <property type="match status" value="1"/>
</dbReference>
<comment type="similarity">
    <text evidence="1">Belongs to the short-chain dehydrogenases/reductases (SDR) family.</text>
</comment>
<protein>
    <submittedName>
        <fullName evidence="3">3-oxoacyl-[acyl-carrier protein] reductase</fullName>
    </submittedName>
</protein>
<dbReference type="PRINTS" id="PR00080">
    <property type="entry name" value="SDRFAMILY"/>
</dbReference>
<dbReference type="RefSeq" id="WP_089338309.1">
    <property type="nucleotide sequence ID" value="NZ_FZNO01000027.1"/>
</dbReference>
<dbReference type="PANTHER" id="PTHR24321">
    <property type="entry name" value="DEHYDROGENASES, SHORT CHAIN"/>
    <property type="match status" value="1"/>
</dbReference>
<evidence type="ECO:0000313" key="4">
    <source>
        <dbReference type="Proteomes" id="UP000198403"/>
    </source>
</evidence>